<protein>
    <submittedName>
        <fullName evidence="2">Uncharacterized protein</fullName>
    </submittedName>
</protein>
<evidence type="ECO:0000256" key="1">
    <source>
        <dbReference type="SAM" id="MobiDB-lite"/>
    </source>
</evidence>
<gene>
    <name evidence="2" type="primary">107361235</name>
</gene>
<dbReference type="PRINTS" id="PR02085">
    <property type="entry name" value="POLR2GRINL1"/>
</dbReference>
<organism evidence="2 3">
    <name type="scientific">Tetranychus urticae</name>
    <name type="common">Two-spotted spider mite</name>
    <dbReference type="NCBI Taxonomy" id="32264"/>
    <lineage>
        <taxon>Eukaryota</taxon>
        <taxon>Metazoa</taxon>
        <taxon>Ecdysozoa</taxon>
        <taxon>Arthropoda</taxon>
        <taxon>Chelicerata</taxon>
        <taxon>Arachnida</taxon>
        <taxon>Acari</taxon>
        <taxon>Acariformes</taxon>
        <taxon>Trombidiformes</taxon>
        <taxon>Prostigmata</taxon>
        <taxon>Eleutherengona</taxon>
        <taxon>Raphignathae</taxon>
        <taxon>Tetranychoidea</taxon>
        <taxon>Tetranychidae</taxon>
        <taxon>Tetranychus</taxon>
    </lineage>
</organism>
<dbReference type="Proteomes" id="UP000015104">
    <property type="component" value="Unassembled WGS sequence"/>
</dbReference>
<evidence type="ECO:0000313" key="2">
    <source>
        <dbReference type="EnsemblMetazoa" id="tetur01g13060.1"/>
    </source>
</evidence>
<dbReference type="OMA" id="QIVIRYM"/>
<name>T1JT69_TETUR</name>
<feature type="region of interest" description="Disordered" evidence="1">
    <location>
        <begin position="216"/>
        <end position="239"/>
    </location>
</feature>
<dbReference type="GO" id="GO:0006368">
    <property type="term" value="P:transcription elongation by RNA polymerase II"/>
    <property type="evidence" value="ECO:0007669"/>
    <property type="project" value="InterPro"/>
</dbReference>
<dbReference type="KEGG" id="tut:107361235"/>
<accession>T1JT69</accession>
<dbReference type="GO" id="GO:0003711">
    <property type="term" value="F:transcription elongation factor activity"/>
    <property type="evidence" value="ECO:0007669"/>
    <property type="project" value="InterPro"/>
</dbReference>
<proteinExistence type="predicted"/>
<dbReference type="GO" id="GO:0005634">
    <property type="term" value="C:nucleus"/>
    <property type="evidence" value="ECO:0007669"/>
    <property type="project" value="InterPro"/>
</dbReference>
<dbReference type="OrthoDB" id="2408655at2759"/>
<reference evidence="2" key="2">
    <citation type="submission" date="2015-06" db="UniProtKB">
        <authorList>
            <consortium name="EnsemblMetazoa"/>
        </authorList>
    </citation>
    <scope>IDENTIFICATION</scope>
</reference>
<evidence type="ECO:0000313" key="3">
    <source>
        <dbReference type="Proteomes" id="UP000015104"/>
    </source>
</evidence>
<dbReference type="Pfam" id="PF15328">
    <property type="entry name" value="GCOM2"/>
    <property type="match status" value="1"/>
</dbReference>
<dbReference type="InterPro" id="IPR026213">
    <property type="entry name" value="GRINL1"/>
</dbReference>
<sequence length="247" mass="28243">MQQRFDIPSLSQANFNKIDTRKADLNKLSIIELKEILDRQDKLLNNKKFINSLPDKGQKISDYRQKVLEKLKSKELVEQTTSILSKLSIGQNVDLSHPMASGPVAKLKPEVDPYAGLLSKALDDTLSQVKPSKFVLNKSKDELKKDPSSTEMRTPESPKLKIMEKYKDTGLNYGAEEKRVHELSVDESLELSKNQIEKDAKVALLRKVERTIKYYENEEDGTDLDEEIEDEGENDDEQGTQIVIRYM</sequence>
<dbReference type="EMBL" id="CAEY01000473">
    <property type="status" value="NOT_ANNOTATED_CDS"/>
    <property type="molecule type" value="Genomic_DNA"/>
</dbReference>
<feature type="compositionally biased region" description="Acidic residues" evidence="1">
    <location>
        <begin position="217"/>
        <end position="238"/>
    </location>
</feature>
<keyword evidence="3" id="KW-1185">Reference proteome</keyword>
<dbReference type="AlphaFoldDB" id="T1JT69"/>
<dbReference type="EnsemblMetazoa" id="tetur01g13060.1">
    <property type="protein sequence ID" value="tetur01g13060.1"/>
    <property type="gene ID" value="tetur01g13060"/>
</dbReference>
<reference evidence="3" key="1">
    <citation type="submission" date="2011-08" db="EMBL/GenBank/DDBJ databases">
        <authorList>
            <person name="Rombauts S."/>
        </authorList>
    </citation>
    <scope>NUCLEOTIDE SEQUENCE</scope>
    <source>
        <strain evidence="3">London</strain>
    </source>
</reference>
<dbReference type="HOGENOM" id="CLU_1125789_0_0_1"/>